<dbReference type="EMBL" id="JARKHS020028422">
    <property type="protein sequence ID" value="KAK8764272.1"/>
    <property type="molecule type" value="Genomic_DNA"/>
</dbReference>
<evidence type="ECO:0000256" key="2">
    <source>
        <dbReference type="ARBA" id="ARBA00022692"/>
    </source>
</evidence>
<evidence type="ECO:0000256" key="5">
    <source>
        <dbReference type="SAM" id="Phobius"/>
    </source>
</evidence>
<reference evidence="6 7" key="1">
    <citation type="journal article" date="2023" name="Arcadia Sci">
        <title>De novo assembly of a long-read Amblyomma americanum tick genome.</title>
        <authorList>
            <person name="Chou S."/>
            <person name="Poskanzer K.E."/>
            <person name="Rollins M."/>
            <person name="Thuy-Boun P.S."/>
        </authorList>
    </citation>
    <scope>NUCLEOTIDE SEQUENCE [LARGE SCALE GENOMIC DNA]</scope>
    <source>
        <strain evidence="6">F_SG_1</strain>
        <tissue evidence="6">Salivary glands</tissue>
    </source>
</reference>
<evidence type="ECO:0000256" key="4">
    <source>
        <dbReference type="ARBA" id="ARBA00023136"/>
    </source>
</evidence>
<feature type="transmembrane region" description="Helical" evidence="5">
    <location>
        <begin position="172"/>
        <end position="195"/>
    </location>
</feature>
<protein>
    <recommendedName>
        <fullName evidence="8">Major facilitator superfamily (MFS) profile domain-containing protein</fullName>
    </recommendedName>
</protein>
<feature type="transmembrane region" description="Helical" evidence="5">
    <location>
        <begin position="255"/>
        <end position="277"/>
    </location>
</feature>
<organism evidence="6 7">
    <name type="scientific">Amblyomma americanum</name>
    <name type="common">Lone star tick</name>
    <dbReference type="NCBI Taxonomy" id="6943"/>
    <lineage>
        <taxon>Eukaryota</taxon>
        <taxon>Metazoa</taxon>
        <taxon>Ecdysozoa</taxon>
        <taxon>Arthropoda</taxon>
        <taxon>Chelicerata</taxon>
        <taxon>Arachnida</taxon>
        <taxon>Acari</taxon>
        <taxon>Parasitiformes</taxon>
        <taxon>Ixodida</taxon>
        <taxon>Ixodoidea</taxon>
        <taxon>Ixodidae</taxon>
        <taxon>Amblyomminae</taxon>
        <taxon>Amblyomma</taxon>
    </lineage>
</organism>
<dbReference type="InterPro" id="IPR036259">
    <property type="entry name" value="MFS_trans_sf"/>
</dbReference>
<feature type="transmembrane region" description="Helical" evidence="5">
    <location>
        <begin position="201"/>
        <end position="219"/>
    </location>
</feature>
<proteinExistence type="predicted"/>
<feature type="transmembrane region" description="Helical" evidence="5">
    <location>
        <begin position="494"/>
        <end position="515"/>
    </location>
</feature>
<evidence type="ECO:0000313" key="7">
    <source>
        <dbReference type="Proteomes" id="UP001321473"/>
    </source>
</evidence>
<name>A0AAQ4DP82_AMBAM</name>
<evidence type="ECO:0000313" key="6">
    <source>
        <dbReference type="EMBL" id="KAK8764272.1"/>
    </source>
</evidence>
<dbReference type="Pfam" id="PF07690">
    <property type="entry name" value="MFS_1"/>
    <property type="match status" value="1"/>
</dbReference>
<dbReference type="GO" id="GO:0022857">
    <property type="term" value="F:transmembrane transporter activity"/>
    <property type="evidence" value="ECO:0007669"/>
    <property type="project" value="InterPro"/>
</dbReference>
<dbReference type="PANTHER" id="PTHR24064">
    <property type="entry name" value="SOLUTE CARRIER FAMILY 22 MEMBER"/>
    <property type="match status" value="1"/>
</dbReference>
<evidence type="ECO:0000256" key="3">
    <source>
        <dbReference type="ARBA" id="ARBA00022989"/>
    </source>
</evidence>
<keyword evidence="4 5" id="KW-0472">Membrane</keyword>
<keyword evidence="2 5" id="KW-0812">Transmembrane</keyword>
<dbReference type="InterPro" id="IPR011701">
    <property type="entry name" value="MFS"/>
</dbReference>
<feature type="transmembrane region" description="Helical" evidence="5">
    <location>
        <begin position="435"/>
        <end position="455"/>
    </location>
</feature>
<dbReference type="PROSITE" id="PS00216">
    <property type="entry name" value="SUGAR_TRANSPORT_1"/>
    <property type="match status" value="1"/>
</dbReference>
<keyword evidence="3 5" id="KW-1133">Transmembrane helix</keyword>
<comment type="subcellular location">
    <subcellularLocation>
        <location evidence="1">Membrane</location>
        <topology evidence="1">Multi-pass membrane protein</topology>
    </subcellularLocation>
</comment>
<dbReference type="InterPro" id="IPR005829">
    <property type="entry name" value="Sugar_transporter_CS"/>
</dbReference>
<dbReference type="AlphaFoldDB" id="A0AAQ4DP82"/>
<dbReference type="Gene3D" id="1.20.1250.20">
    <property type="entry name" value="MFS general substrate transporter like domains"/>
    <property type="match status" value="1"/>
</dbReference>
<feature type="transmembrane region" description="Helical" evidence="5">
    <location>
        <begin position="140"/>
        <end position="160"/>
    </location>
</feature>
<dbReference type="GO" id="GO:0016020">
    <property type="term" value="C:membrane"/>
    <property type="evidence" value="ECO:0007669"/>
    <property type="project" value="UniProtKB-SubCell"/>
</dbReference>
<gene>
    <name evidence="6" type="ORF">V5799_033120</name>
</gene>
<feature type="transmembrane region" description="Helical" evidence="5">
    <location>
        <begin position="350"/>
        <end position="370"/>
    </location>
</feature>
<accession>A0AAQ4DP82</accession>
<comment type="caution">
    <text evidence="6">The sequence shown here is derived from an EMBL/GenBank/DDBJ whole genome shotgun (WGS) entry which is preliminary data.</text>
</comment>
<keyword evidence="7" id="KW-1185">Reference proteome</keyword>
<feature type="transmembrane region" description="Helical" evidence="5">
    <location>
        <begin position="467"/>
        <end position="488"/>
    </location>
</feature>
<evidence type="ECO:0008006" key="8">
    <source>
        <dbReference type="Google" id="ProtNLM"/>
    </source>
</evidence>
<evidence type="ECO:0000256" key="1">
    <source>
        <dbReference type="ARBA" id="ARBA00004141"/>
    </source>
</evidence>
<dbReference type="SUPFAM" id="SSF103473">
    <property type="entry name" value="MFS general substrate transporter"/>
    <property type="match status" value="1"/>
</dbReference>
<feature type="transmembrane region" description="Helical" evidence="5">
    <location>
        <begin position="376"/>
        <end position="399"/>
    </location>
</feature>
<feature type="transmembrane region" description="Helical" evidence="5">
    <location>
        <begin position="406"/>
        <end position="423"/>
    </location>
</feature>
<dbReference type="Proteomes" id="UP001321473">
    <property type="component" value="Unassembled WGS sequence"/>
</dbReference>
<sequence length="582" mass="63711">MSMSSLPTTVAPTSLAGLQESVGPLLGHGAYQRRMLVCGIACVATALTQFISNRLIGRPVDHWCQPLVELRHLSADTWKNLSIPIEADGSFSKCTMFDPPVLGTVAENRTVIECRSWDYDIADKGDSIVSRFDLVCSRQYLYPLSSLFTSLSYTILSPVAGFASDRIGRKPVTVVCAFILVFSLIGCSVAKTFTFFLVNRALAMAAGNGGYLLTFILLYEGTGPSRRWLFLLLQTAVPGTIVPPVLQILSWQSPSWALAQALIITPAAIFGVCCFLLEESPAWLLATWKVREAEEGVLLAAKVNGQDADKARRGFRVLLAEMGKLLDSNEPTYMASATEGILETMRMRRLAVAAFFSRFTLSGVYFGLVFSDNTSGYFWLGVFFGLSTSTYCIIILAVNRYGIRETLSAVLAITCCSAVAKFLMTLSGEHFATPFVHAAMKAVVSGSMSVVMWYAGDAFPTKIRCAGVSLSVFFGGIGSYLGMFLAKLKTEPEGVYFSMYVAVMTMLSVVAVQWLPEVFIEKPKEVRSLDIPSPEVEVVPQFSLTESTLTMGKQPQELLTQLMKYCSSTYQNMFSVPKLTMP</sequence>
<feature type="transmembrane region" description="Helical" evidence="5">
    <location>
        <begin position="228"/>
        <end position="249"/>
    </location>
</feature>